<keyword evidence="7 10" id="KW-0067">ATP-binding</keyword>
<sequence length="175" mass="19187">MSGKTFVVMGVSGSGKSTVGESLSRAISAKFIDGDDLHPRANIEKMAGGNPLNDDDRQPWLERIRDVCFSVQAKNETGVVVCSALKKKYRDIIREGNDQVYFIFLDGSYDLILERMKARKGHFMKESMLQSQFSTLEVPGADENGVARVDISCDIDEVVAMAVEASVGFSREVAA</sequence>
<evidence type="ECO:0000256" key="6">
    <source>
        <dbReference type="ARBA" id="ARBA00022777"/>
    </source>
</evidence>
<dbReference type="GO" id="GO:0005524">
    <property type="term" value="F:ATP binding"/>
    <property type="evidence" value="ECO:0007669"/>
    <property type="project" value="UniProtKB-KW"/>
</dbReference>
<keyword evidence="8" id="KW-0311">Gluconate utilization</keyword>
<dbReference type="EC" id="2.7.1.12" evidence="3 10"/>
<keyword evidence="5 10" id="KW-0547">Nucleotide-binding</keyword>
<evidence type="ECO:0000256" key="3">
    <source>
        <dbReference type="ARBA" id="ARBA00012054"/>
    </source>
</evidence>
<protein>
    <recommendedName>
        <fullName evidence="3 10">Gluconokinase</fullName>
        <ecNumber evidence="3 10">2.7.1.12</ecNumber>
    </recommendedName>
</protein>
<dbReference type="eggNOG" id="COG3265">
    <property type="taxonomic scope" value="Bacteria"/>
</dbReference>
<dbReference type="GO" id="GO:0005737">
    <property type="term" value="C:cytoplasm"/>
    <property type="evidence" value="ECO:0007669"/>
    <property type="project" value="TreeGrafter"/>
</dbReference>
<dbReference type="SUPFAM" id="SSF52540">
    <property type="entry name" value="P-loop containing nucleoside triphosphate hydrolases"/>
    <property type="match status" value="1"/>
</dbReference>
<dbReference type="PANTHER" id="PTHR43442:SF3">
    <property type="entry name" value="GLUCONOKINASE-RELATED"/>
    <property type="match status" value="1"/>
</dbReference>
<dbReference type="InterPro" id="IPR027417">
    <property type="entry name" value="P-loop_NTPase"/>
</dbReference>
<accession>A0A081KEE7</accession>
<dbReference type="FunFam" id="3.40.50.300:FF:000522">
    <property type="entry name" value="Gluconokinase"/>
    <property type="match status" value="1"/>
</dbReference>
<dbReference type="EMBL" id="JOJP01000001">
    <property type="protein sequence ID" value="KEI72523.1"/>
    <property type="molecule type" value="Genomic_DNA"/>
</dbReference>
<keyword evidence="6 10" id="KW-0418">Kinase</keyword>
<keyword evidence="12" id="KW-1185">Reference proteome</keyword>
<dbReference type="PANTHER" id="PTHR43442">
    <property type="entry name" value="GLUCONOKINASE-RELATED"/>
    <property type="match status" value="1"/>
</dbReference>
<comment type="similarity">
    <text evidence="2 10">Belongs to the gluconokinase GntK/GntV family.</text>
</comment>
<comment type="pathway">
    <text evidence="1">Carbohydrate acid metabolism.</text>
</comment>
<dbReference type="Proteomes" id="UP000027997">
    <property type="component" value="Unassembled WGS sequence"/>
</dbReference>
<evidence type="ECO:0000256" key="9">
    <source>
        <dbReference type="ARBA" id="ARBA00048090"/>
    </source>
</evidence>
<dbReference type="NCBIfam" id="TIGR01313">
    <property type="entry name" value="therm_gnt_kin"/>
    <property type="match status" value="1"/>
</dbReference>
<evidence type="ECO:0000256" key="5">
    <source>
        <dbReference type="ARBA" id="ARBA00022741"/>
    </source>
</evidence>
<dbReference type="GO" id="GO:0019521">
    <property type="term" value="P:D-gluconate metabolic process"/>
    <property type="evidence" value="ECO:0007669"/>
    <property type="project" value="UniProtKB-KW"/>
</dbReference>
<dbReference type="InterPro" id="IPR031322">
    <property type="entry name" value="Shikimate/glucono_kinase"/>
</dbReference>
<dbReference type="AlphaFoldDB" id="A0A081KEE7"/>
<evidence type="ECO:0000313" key="12">
    <source>
        <dbReference type="Proteomes" id="UP000027997"/>
    </source>
</evidence>
<evidence type="ECO:0000256" key="4">
    <source>
        <dbReference type="ARBA" id="ARBA00022679"/>
    </source>
</evidence>
<evidence type="ECO:0000256" key="8">
    <source>
        <dbReference type="ARBA" id="ARBA00023064"/>
    </source>
</evidence>
<evidence type="ECO:0000256" key="2">
    <source>
        <dbReference type="ARBA" id="ARBA00008420"/>
    </source>
</evidence>
<evidence type="ECO:0000313" key="11">
    <source>
        <dbReference type="EMBL" id="KEI72523.1"/>
    </source>
</evidence>
<keyword evidence="4 10" id="KW-0808">Transferase</keyword>
<dbReference type="Gene3D" id="3.40.50.300">
    <property type="entry name" value="P-loop containing nucleotide triphosphate hydrolases"/>
    <property type="match status" value="1"/>
</dbReference>
<dbReference type="RefSeq" id="WP_026258619.1">
    <property type="nucleotide sequence ID" value="NZ_JOJP01000001.1"/>
</dbReference>
<reference evidence="11 12" key="1">
    <citation type="submission" date="2014-06" db="EMBL/GenBank/DDBJ databases">
        <title>Whole Genome Sequences of Three Symbiotic Endozoicomonas Bacteria.</title>
        <authorList>
            <person name="Neave M.J."/>
            <person name="Apprill A."/>
            <person name="Voolstra C.R."/>
        </authorList>
    </citation>
    <scope>NUCLEOTIDE SEQUENCE [LARGE SCALE GENOMIC DNA]</scope>
    <source>
        <strain evidence="11 12">DSM 22380</strain>
    </source>
</reference>
<dbReference type="InterPro" id="IPR006001">
    <property type="entry name" value="Therm_gnt_kin"/>
</dbReference>
<evidence type="ECO:0000256" key="7">
    <source>
        <dbReference type="ARBA" id="ARBA00022840"/>
    </source>
</evidence>
<dbReference type="Pfam" id="PF01202">
    <property type="entry name" value="SKI"/>
    <property type="match status" value="1"/>
</dbReference>
<dbReference type="GO" id="GO:0046316">
    <property type="term" value="F:gluconokinase activity"/>
    <property type="evidence" value="ECO:0007669"/>
    <property type="project" value="UniProtKB-EC"/>
</dbReference>
<organism evidence="11 12">
    <name type="scientific">Endozoicomonas elysicola</name>
    <dbReference type="NCBI Taxonomy" id="305900"/>
    <lineage>
        <taxon>Bacteria</taxon>
        <taxon>Pseudomonadati</taxon>
        <taxon>Pseudomonadota</taxon>
        <taxon>Gammaproteobacteria</taxon>
        <taxon>Oceanospirillales</taxon>
        <taxon>Endozoicomonadaceae</taxon>
        <taxon>Endozoicomonas</taxon>
    </lineage>
</organism>
<comment type="catalytic activity">
    <reaction evidence="9 10">
        <text>D-gluconate + ATP = 6-phospho-D-gluconate + ADP + H(+)</text>
        <dbReference type="Rhea" id="RHEA:19433"/>
        <dbReference type="ChEBI" id="CHEBI:15378"/>
        <dbReference type="ChEBI" id="CHEBI:18391"/>
        <dbReference type="ChEBI" id="CHEBI:30616"/>
        <dbReference type="ChEBI" id="CHEBI:58759"/>
        <dbReference type="ChEBI" id="CHEBI:456216"/>
        <dbReference type="EC" id="2.7.1.12"/>
    </reaction>
</comment>
<dbReference type="CDD" id="cd02021">
    <property type="entry name" value="GntK"/>
    <property type="match status" value="1"/>
</dbReference>
<gene>
    <name evidence="11" type="primary">idnK</name>
    <name evidence="11" type="ORF">GV64_18910</name>
</gene>
<evidence type="ECO:0000256" key="10">
    <source>
        <dbReference type="RuleBase" id="RU363066"/>
    </source>
</evidence>
<evidence type="ECO:0000256" key="1">
    <source>
        <dbReference type="ARBA" id="ARBA00004761"/>
    </source>
</evidence>
<comment type="caution">
    <text evidence="11">The sequence shown here is derived from an EMBL/GenBank/DDBJ whole genome shotgun (WGS) entry which is preliminary data.</text>
</comment>
<dbReference type="STRING" id="305900.GV64_18910"/>
<name>A0A081KEE7_9GAMM</name>
<proteinExistence type="inferred from homology"/>